<evidence type="ECO:0000313" key="1">
    <source>
        <dbReference type="EMBL" id="AHY73800.1"/>
    </source>
</evidence>
<dbReference type="Proteomes" id="UP000025231">
    <property type="component" value="Chromosome"/>
</dbReference>
<accession>A0ABC8A1C1</accession>
<proteinExistence type="predicted"/>
<sequence>MAEPYRYAGWLLRNDASARARDKEGMIFVRKRGKLAF</sequence>
<name>A0ABC8A1C1_ECOLR</name>
<gene>
    <name evidence="1" type="ORF">ECRM12581_26350</name>
</gene>
<dbReference type="AlphaFoldDB" id="A0ABC8A1C1"/>
<evidence type="ECO:0000313" key="2">
    <source>
        <dbReference type="Proteomes" id="UP000025231"/>
    </source>
</evidence>
<organism evidence="1 2">
    <name type="scientific">Escherichia coli O145:H28 (strain RM12581)</name>
    <dbReference type="NCBI Taxonomy" id="1248823"/>
    <lineage>
        <taxon>Bacteria</taxon>
        <taxon>Pseudomonadati</taxon>
        <taxon>Pseudomonadota</taxon>
        <taxon>Gammaproteobacteria</taxon>
        <taxon>Enterobacterales</taxon>
        <taxon>Enterobacteriaceae</taxon>
        <taxon>Escherichia</taxon>
    </lineage>
</organism>
<dbReference type="EMBL" id="CP007136">
    <property type="protein sequence ID" value="AHY73800.1"/>
    <property type="molecule type" value="Genomic_DNA"/>
</dbReference>
<protein>
    <submittedName>
        <fullName evidence="1">Uncharacterized protein</fullName>
    </submittedName>
</protein>
<reference evidence="1 2" key="1">
    <citation type="journal article" date="2014" name="Genome Announc.">
        <title>Complete Genome Sequences of Two Escherichia coli O145:H28 Outbreak Strains of Food Origin.</title>
        <authorList>
            <person name="Cooper K.K."/>
            <person name="Mandrell R.E."/>
            <person name="Louie J.W."/>
            <person name="Korlach J."/>
            <person name="Clark T.A."/>
            <person name="Parker C.T."/>
            <person name="Huynh S."/>
            <person name="Chain P.S."/>
            <person name="Ahmed S."/>
            <person name="Carter M.Q."/>
        </authorList>
    </citation>
    <scope>NUCLEOTIDE SEQUENCE [LARGE SCALE GENOMIC DNA]</scope>
    <source>
        <strain evidence="1 2">RM12581</strain>
    </source>
</reference>